<dbReference type="GO" id="GO:0005524">
    <property type="term" value="F:ATP binding"/>
    <property type="evidence" value="ECO:0007669"/>
    <property type="project" value="UniProtKB-KW"/>
</dbReference>
<dbReference type="KEGG" id="tah:SU86_005465"/>
<dbReference type="AlphaFoldDB" id="A0A3G1B4M6"/>
<dbReference type="PANTHER" id="PTHR42734">
    <property type="entry name" value="METAL TRANSPORT SYSTEM ATP-BINDING PROTEIN TM_0124-RELATED"/>
    <property type="match status" value="1"/>
</dbReference>
<dbReference type="InterPro" id="IPR003593">
    <property type="entry name" value="AAA+_ATPase"/>
</dbReference>
<dbReference type="InterPro" id="IPR050153">
    <property type="entry name" value="Metal_Ion_Import_ABC"/>
</dbReference>
<dbReference type="Gene3D" id="3.40.50.300">
    <property type="entry name" value="P-loop containing nucleotide triphosphate hydrolases"/>
    <property type="match status" value="1"/>
</dbReference>
<keyword evidence="7" id="KW-1185">Reference proteome</keyword>
<dbReference type="GeneID" id="24875847"/>
<dbReference type="OrthoDB" id="10909at2157"/>
<dbReference type="Pfam" id="PF00005">
    <property type="entry name" value="ABC_tran"/>
    <property type="match status" value="1"/>
</dbReference>
<proteinExistence type="inferred from homology"/>
<dbReference type="PROSITE" id="PS50893">
    <property type="entry name" value="ABC_TRANSPORTER_2"/>
    <property type="match status" value="1"/>
</dbReference>
<dbReference type="InterPro" id="IPR027417">
    <property type="entry name" value="P-loop_NTPase"/>
</dbReference>
<dbReference type="EMBL" id="CP011097">
    <property type="protein sequence ID" value="AJZ75905.1"/>
    <property type="molecule type" value="Genomic_DNA"/>
</dbReference>
<evidence type="ECO:0000313" key="7">
    <source>
        <dbReference type="Proteomes" id="UP000266745"/>
    </source>
</evidence>
<dbReference type="InterPro" id="IPR017871">
    <property type="entry name" value="ABC_transporter-like_CS"/>
</dbReference>
<keyword evidence="3" id="KW-0547">Nucleotide-binding</keyword>
<evidence type="ECO:0000256" key="2">
    <source>
        <dbReference type="ARBA" id="ARBA00022448"/>
    </source>
</evidence>
<dbReference type="InterPro" id="IPR003439">
    <property type="entry name" value="ABC_transporter-like_ATP-bd"/>
</dbReference>
<accession>A0A3G1B4M6</accession>
<comment type="similarity">
    <text evidence="1">Belongs to the ABC transporter superfamily.</text>
</comment>
<dbReference type="SUPFAM" id="SSF52540">
    <property type="entry name" value="P-loop containing nucleoside triphosphate hydrolases"/>
    <property type="match status" value="1"/>
</dbReference>
<dbReference type="PANTHER" id="PTHR42734:SF17">
    <property type="entry name" value="METAL TRANSPORT SYSTEM ATP-BINDING PROTEIN TM_0124-RELATED"/>
    <property type="match status" value="1"/>
</dbReference>
<dbReference type="RefSeq" id="WP_048188757.1">
    <property type="nucleotide sequence ID" value="NZ_CP011097.1"/>
</dbReference>
<dbReference type="GO" id="GO:0016887">
    <property type="term" value="F:ATP hydrolysis activity"/>
    <property type="evidence" value="ECO:0007669"/>
    <property type="project" value="InterPro"/>
</dbReference>
<evidence type="ECO:0000259" key="5">
    <source>
        <dbReference type="PROSITE" id="PS50893"/>
    </source>
</evidence>
<dbReference type="FunFam" id="3.40.50.300:FF:000134">
    <property type="entry name" value="Iron-enterobactin ABC transporter ATP-binding protein"/>
    <property type="match status" value="1"/>
</dbReference>
<keyword evidence="2" id="KW-0813">Transport</keyword>
<evidence type="ECO:0000256" key="4">
    <source>
        <dbReference type="ARBA" id="ARBA00022840"/>
    </source>
</evidence>
<sequence length="263" mass="29580">MKALEVSDVSISYNGSLAIDKVSFDVNEGDLLGIVGPNGAGKTTLFRAILGLQGYAGIIRLFGYEAKKYYPLLPLIGYVSQKVNFEPNFPATVYEVVAMGLLSEKKLNKISTLLQKNGHSWNRVYSKLDKNSEKILQALKTVNLDSLKDRRIGQLSGGELQRVFIAKALVKDPILMILDEPVTGVDVDTQTKFYNVIKKINEENKITIVWSSHDLEAIAKLANRVACMNRQLFFHGQKEEFFSNKDLLKTYTESAMQMHMHHH</sequence>
<dbReference type="Proteomes" id="UP000266745">
    <property type="component" value="Chromosome"/>
</dbReference>
<dbReference type="STRING" id="1603555.SU86_005465"/>
<protein>
    <submittedName>
        <fullName evidence="6">Zinc ABC transporter ATPase</fullName>
    </submittedName>
</protein>
<evidence type="ECO:0000313" key="6">
    <source>
        <dbReference type="EMBL" id="AJZ75905.1"/>
    </source>
</evidence>
<organism evidence="6 7">
    <name type="scientific">Candidatus Nitrosotenuis cloacae</name>
    <dbReference type="NCBI Taxonomy" id="1603555"/>
    <lineage>
        <taxon>Archaea</taxon>
        <taxon>Nitrososphaerota</taxon>
        <taxon>Candidatus Nitrosotenuis</taxon>
    </lineage>
</organism>
<dbReference type="CDD" id="cd03235">
    <property type="entry name" value="ABC_Metallic_Cations"/>
    <property type="match status" value="1"/>
</dbReference>
<gene>
    <name evidence="6" type="ORF">SU86_005465</name>
</gene>
<keyword evidence="4" id="KW-0067">ATP-binding</keyword>
<reference evidence="6 7" key="1">
    <citation type="journal article" date="2016" name="Sci. Rep.">
        <title>A novel ammonia-oxidizing archaeon from wastewater treatment plant: Its enrichment, physiological and genomic characteristics.</title>
        <authorList>
            <person name="Li Y."/>
            <person name="Ding K."/>
            <person name="Wen X."/>
            <person name="Zhang B."/>
            <person name="Shen B."/>
            <person name="Yang Y."/>
        </authorList>
    </citation>
    <scope>NUCLEOTIDE SEQUENCE [LARGE SCALE GENOMIC DNA]</scope>
    <source>
        <strain evidence="6 7">SAT1</strain>
    </source>
</reference>
<evidence type="ECO:0000256" key="3">
    <source>
        <dbReference type="ARBA" id="ARBA00022741"/>
    </source>
</evidence>
<feature type="domain" description="ABC transporter" evidence="5">
    <location>
        <begin position="4"/>
        <end position="255"/>
    </location>
</feature>
<name>A0A3G1B4M6_9ARCH</name>
<dbReference type="PROSITE" id="PS00211">
    <property type="entry name" value="ABC_TRANSPORTER_1"/>
    <property type="match status" value="1"/>
</dbReference>
<evidence type="ECO:0000256" key="1">
    <source>
        <dbReference type="ARBA" id="ARBA00005417"/>
    </source>
</evidence>
<dbReference type="SMART" id="SM00382">
    <property type="entry name" value="AAA"/>
    <property type="match status" value="1"/>
</dbReference>